<dbReference type="Proteomes" id="UP001165586">
    <property type="component" value="Unassembled WGS sequence"/>
</dbReference>
<dbReference type="EMBL" id="JANLCJ010000315">
    <property type="protein sequence ID" value="MCS5736975.1"/>
    <property type="molecule type" value="Genomic_DNA"/>
</dbReference>
<evidence type="ECO:0000313" key="1">
    <source>
        <dbReference type="EMBL" id="MCS5736975.1"/>
    </source>
</evidence>
<comment type="caution">
    <text evidence="1">The sequence shown here is derived from an EMBL/GenBank/DDBJ whole genome shotgun (WGS) entry which is preliminary data.</text>
</comment>
<gene>
    <name evidence="1" type="ORF">N1032_24930</name>
</gene>
<protein>
    <submittedName>
        <fullName evidence="1">Uncharacterized protein</fullName>
    </submittedName>
</protein>
<evidence type="ECO:0000313" key="2">
    <source>
        <dbReference type="Proteomes" id="UP001165586"/>
    </source>
</evidence>
<accession>A0ABT2HAI3</accession>
<sequence>MAKQSYKARVTAAVVSYAKGSRKLVELFEEAAQGYWGADERRCDNLSCFLNAIKAFPVLQKAAVESTRTFGKFEISLKDGDVQIKNRGKVSDEQKAAFIKVVADYVAKEYNSLLAAHQNKLLDAFDLTKRMTGFESSATQLVVAALANDESLTQTQFVEQLQGLLAAIATKDLADKITEKRSEIAASKITPEQVQEAANAA</sequence>
<proteinExistence type="predicted"/>
<reference evidence="1" key="1">
    <citation type="submission" date="2022-08" db="EMBL/GenBank/DDBJ databases">
        <authorList>
            <person name="Deng Y."/>
            <person name="Han X.-F."/>
            <person name="Zhang Y.-Q."/>
        </authorList>
    </citation>
    <scope>NUCLEOTIDE SEQUENCE</scope>
    <source>
        <strain evidence="1">CPCC 203386</strain>
    </source>
</reference>
<name>A0ABT2HAI3_9MICO</name>
<dbReference type="RefSeq" id="WP_259543238.1">
    <property type="nucleotide sequence ID" value="NZ_JANLCJ010000315.1"/>
</dbReference>
<keyword evidence="2" id="KW-1185">Reference proteome</keyword>
<organism evidence="1 2">
    <name type="scientific">Herbiconiux daphne</name>
    <dbReference type="NCBI Taxonomy" id="2970914"/>
    <lineage>
        <taxon>Bacteria</taxon>
        <taxon>Bacillati</taxon>
        <taxon>Actinomycetota</taxon>
        <taxon>Actinomycetes</taxon>
        <taxon>Micrococcales</taxon>
        <taxon>Microbacteriaceae</taxon>
        <taxon>Herbiconiux</taxon>
    </lineage>
</organism>